<gene>
    <name evidence="1" type="ORF">DSO57_1022953</name>
</gene>
<organism evidence="1 2">
    <name type="scientific">Entomophthora muscae</name>
    <dbReference type="NCBI Taxonomy" id="34485"/>
    <lineage>
        <taxon>Eukaryota</taxon>
        <taxon>Fungi</taxon>
        <taxon>Fungi incertae sedis</taxon>
        <taxon>Zoopagomycota</taxon>
        <taxon>Entomophthoromycotina</taxon>
        <taxon>Entomophthoromycetes</taxon>
        <taxon>Entomophthorales</taxon>
        <taxon>Entomophthoraceae</taxon>
        <taxon>Entomophthora</taxon>
    </lineage>
</organism>
<name>A0ACC2S577_9FUNG</name>
<sequence>MAFQAWPASPVGVQPDSGMGHDRPHICIMDFDPAQFNAFEQLFNAEVQGCHFHFCQVVAQNVQAHAKLSKFSQRDTLDTCKFVLTQFSALAFLKPDHTAQGFKVLSKDPYTVNHLYFKSFLEYFEPQ</sequence>
<dbReference type="Proteomes" id="UP001165960">
    <property type="component" value="Unassembled WGS sequence"/>
</dbReference>
<proteinExistence type="predicted"/>
<keyword evidence="2" id="KW-1185">Reference proteome</keyword>
<dbReference type="EMBL" id="QTSX02005797">
    <property type="protein sequence ID" value="KAJ9057413.1"/>
    <property type="molecule type" value="Genomic_DNA"/>
</dbReference>
<comment type="caution">
    <text evidence="1">The sequence shown here is derived from an EMBL/GenBank/DDBJ whole genome shotgun (WGS) entry which is preliminary data.</text>
</comment>
<evidence type="ECO:0000313" key="2">
    <source>
        <dbReference type="Proteomes" id="UP001165960"/>
    </source>
</evidence>
<reference evidence="1" key="1">
    <citation type="submission" date="2022-04" db="EMBL/GenBank/DDBJ databases">
        <title>Genome of the entomopathogenic fungus Entomophthora muscae.</title>
        <authorList>
            <person name="Elya C."/>
            <person name="Lovett B.R."/>
            <person name="Lee E."/>
            <person name="Macias A.M."/>
            <person name="Hajek A.E."/>
            <person name="De Bivort B.L."/>
            <person name="Kasson M.T."/>
            <person name="De Fine Licht H.H."/>
            <person name="Stajich J.E."/>
        </authorList>
    </citation>
    <scope>NUCLEOTIDE SEQUENCE</scope>
    <source>
        <strain evidence="1">Berkeley</strain>
    </source>
</reference>
<evidence type="ECO:0000313" key="1">
    <source>
        <dbReference type="EMBL" id="KAJ9057413.1"/>
    </source>
</evidence>
<protein>
    <submittedName>
        <fullName evidence="1">Uncharacterized protein</fullName>
    </submittedName>
</protein>
<accession>A0ACC2S577</accession>